<dbReference type="SUPFAM" id="SSF47203">
    <property type="entry name" value="Acyl-CoA dehydrogenase C-terminal domain-like"/>
    <property type="match status" value="1"/>
</dbReference>
<dbReference type="InterPro" id="IPR046373">
    <property type="entry name" value="Acyl-CoA_Oxase/DH_mid-dom_sf"/>
</dbReference>
<accession>A0ABQ5NXT8</accession>
<evidence type="ECO:0000259" key="8">
    <source>
        <dbReference type="Pfam" id="PF02770"/>
    </source>
</evidence>
<dbReference type="Pfam" id="PF02771">
    <property type="entry name" value="Acyl-CoA_dh_N"/>
    <property type="match status" value="1"/>
</dbReference>
<protein>
    <submittedName>
        <fullName evidence="10">Acyl-CoA/acyl-ACP dehydrogenase</fullName>
    </submittedName>
</protein>
<keyword evidence="3 5" id="KW-0285">Flavoprotein</keyword>
<feature type="domain" description="Acyl-CoA dehydrogenase/oxidase N-terminal" evidence="9">
    <location>
        <begin position="12"/>
        <end position="119"/>
    </location>
</feature>
<sequence>MEPRRRPPVLAEEELRRRVRAFAEAEIAPRIPYLETAGVPDRALLDAIARHGWTSITIPARYGGMDAGHRTKTVVIEELSRISGAAGAAAQAAELGTAMILNLGSPSMREEWLPRIAQGVCLPTIAVTEPGSGSHVLGMETTARRKGRGWVLTGRKDYVGNAHTSDLHCVVARTGKPGRPDSLTAFLVETGRPGLMTTPHPRSLGLRGFSFGELVLDRVRIPEEHVIGTVGGGLAAAYSSSVLHGRANLAAVAVGLHQATLDQAVRHTTTTTRYGRPLAAPPVIRQGIGQITAALRVSRHTLHAATALLDAGQPCDSDLISAKYQAVNAAIAATLTGLRLHGAAGLRCDLPMERYHRDALCLEPPAGTSDIQLLRLAEDALGEARTPGPSASATPAAERHRP</sequence>
<dbReference type="InterPro" id="IPR037069">
    <property type="entry name" value="AcylCoA_DH/ox_N_sf"/>
</dbReference>
<dbReference type="Pfam" id="PF02770">
    <property type="entry name" value="Acyl-CoA_dh_M"/>
    <property type="match status" value="1"/>
</dbReference>
<dbReference type="PANTHER" id="PTHR43884">
    <property type="entry name" value="ACYL-COA DEHYDROGENASE"/>
    <property type="match status" value="1"/>
</dbReference>
<dbReference type="InterPro" id="IPR036250">
    <property type="entry name" value="AcylCo_DH-like_C"/>
</dbReference>
<evidence type="ECO:0000256" key="3">
    <source>
        <dbReference type="ARBA" id="ARBA00022630"/>
    </source>
</evidence>
<organism evidence="10 11">
    <name type="scientific">Streptomyces yaizuensis</name>
    <dbReference type="NCBI Taxonomy" id="2989713"/>
    <lineage>
        <taxon>Bacteria</taxon>
        <taxon>Bacillati</taxon>
        <taxon>Actinomycetota</taxon>
        <taxon>Actinomycetes</taxon>
        <taxon>Kitasatosporales</taxon>
        <taxon>Streptomycetaceae</taxon>
        <taxon>Streptomyces</taxon>
    </lineage>
</organism>
<dbReference type="Pfam" id="PF00441">
    <property type="entry name" value="Acyl-CoA_dh_1"/>
    <property type="match status" value="1"/>
</dbReference>
<dbReference type="RefSeq" id="WP_323447236.1">
    <property type="nucleotide sequence ID" value="NZ_BSBI01000004.1"/>
</dbReference>
<dbReference type="EMBL" id="BSBI01000004">
    <property type="protein sequence ID" value="GLF95173.1"/>
    <property type="molecule type" value="Genomic_DNA"/>
</dbReference>
<evidence type="ECO:0000256" key="5">
    <source>
        <dbReference type="RuleBase" id="RU362125"/>
    </source>
</evidence>
<comment type="similarity">
    <text evidence="2 5">Belongs to the acyl-CoA dehydrogenase family.</text>
</comment>
<evidence type="ECO:0000259" key="7">
    <source>
        <dbReference type="Pfam" id="PF00441"/>
    </source>
</evidence>
<evidence type="ECO:0000313" key="11">
    <source>
        <dbReference type="Proteomes" id="UP001291653"/>
    </source>
</evidence>
<dbReference type="Proteomes" id="UP001291653">
    <property type="component" value="Unassembled WGS sequence"/>
</dbReference>
<dbReference type="InterPro" id="IPR009100">
    <property type="entry name" value="AcylCoA_DH/oxidase_NM_dom_sf"/>
</dbReference>
<feature type="domain" description="Acyl-CoA oxidase/dehydrogenase middle" evidence="8">
    <location>
        <begin position="125"/>
        <end position="219"/>
    </location>
</feature>
<gene>
    <name evidence="10" type="ORF">SYYSPA8_12770</name>
</gene>
<evidence type="ECO:0000256" key="4">
    <source>
        <dbReference type="ARBA" id="ARBA00022827"/>
    </source>
</evidence>
<dbReference type="InterPro" id="IPR006091">
    <property type="entry name" value="Acyl-CoA_Oxase/DH_mid-dom"/>
</dbReference>
<dbReference type="InterPro" id="IPR009075">
    <property type="entry name" value="AcylCo_DH/oxidase_C"/>
</dbReference>
<evidence type="ECO:0000256" key="2">
    <source>
        <dbReference type="ARBA" id="ARBA00009347"/>
    </source>
</evidence>
<feature type="domain" description="Acyl-CoA dehydrogenase/oxidase C-terminal" evidence="7">
    <location>
        <begin position="232"/>
        <end position="379"/>
    </location>
</feature>
<dbReference type="Gene3D" id="1.10.540.10">
    <property type="entry name" value="Acyl-CoA dehydrogenase/oxidase, N-terminal domain"/>
    <property type="match status" value="1"/>
</dbReference>
<comment type="cofactor">
    <cofactor evidence="1 5">
        <name>FAD</name>
        <dbReference type="ChEBI" id="CHEBI:57692"/>
    </cofactor>
</comment>
<dbReference type="SUPFAM" id="SSF56645">
    <property type="entry name" value="Acyl-CoA dehydrogenase NM domain-like"/>
    <property type="match status" value="1"/>
</dbReference>
<keyword evidence="5" id="KW-0560">Oxidoreductase</keyword>
<keyword evidence="4 5" id="KW-0274">FAD</keyword>
<evidence type="ECO:0000256" key="6">
    <source>
        <dbReference type="SAM" id="MobiDB-lite"/>
    </source>
</evidence>
<feature type="compositionally biased region" description="Low complexity" evidence="6">
    <location>
        <begin position="384"/>
        <end position="396"/>
    </location>
</feature>
<dbReference type="PANTHER" id="PTHR43884:SF12">
    <property type="entry name" value="ISOVALERYL-COA DEHYDROGENASE, MITOCHONDRIAL-RELATED"/>
    <property type="match status" value="1"/>
</dbReference>
<dbReference type="CDD" id="cd00567">
    <property type="entry name" value="ACAD"/>
    <property type="match status" value="1"/>
</dbReference>
<evidence type="ECO:0000256" key="1">
    <source>
        <dbReference type="ARBA" id="ARBA00001974"/>
    </source>
</evidence>
<evidence type="ECO:0000259" key="9">
    <source>
        <dbReference type="Pfam" id="PF02771"/>
    </source>
</evidence>
<proteinExistence type="inferred from homology"/>
<comment type="caution">
    <text evidence="10">The sequence shown here is derived from an EMBL/GenBank/DDBJ whole genome shotgun (WGS) entry which is preliminary data.</text>
</comment>
<dbReference type="PIRSF" id="PIRSF016578">
    <property type="entry name" value="HsaA"/>
    <property type="match status" value="1"/>
</dbReference>
<evidence type="ECO:0000313" key="10">
    <source>
        <dbReference type="EMBL" id="GLF95173.1"/>
    </source>
</evidence>
<dbReference type="Gene3D" id="1.20.140.10">
    <property type="entry name" value="Butyryl-CoA Dehydrogenase, subunit A, domain 3"/>
    <property type="match status" value="1"/>
</dbReference>
<feature type="region of interest" description="Disordered" evidence="6">
    <location>
        <begin position="382"/>
        <end position="402"/>
    </location>
</feature>
<name>A0ABQ5NXT8_9ACTN</name>
<dbReference type="Gene3D" id="2.40.110.10">
    <property type="entry name" value="Butyryl-CoA Dehydrogenase, subunit A, domain 2"/>
    <property type="match status" value="1"/>
</dbReference>
<reference evidence="10 11" key="1">
    <citation type="submission" date="2022-10" db="EMBL/GenBank/DDBJ databases">
        <title>Draft genome sequence of Streptomyces sp. YSPA8.</title>
        <authorList>
            <person name="Moriuchi R."/>
            <person name="Dohra H."/>
            <person name="Yamamura H."/>
            <person name="Kodani S."/>
        </authorList>
    </citation>
    <scope>NUCLEOTIDE SEQUENCE [LARGE SCALE GENOMIC DNA]</scope>
    <source>
        <strain evidence="10 11">YSPA8</strain>
    </source>
</reference>
<dbReference type="InterPro" id="IPR013786">
    <property type="entry name" value="AcylCoA_DH/ox_N"/>
</dbReference>
<keyword evidence="11" id="KW-1185">Reference proteome</keyword>